<sequence length="67" mass="7186">MKKLVTALMVAAFTLSVAGFAMAREVRCTVNSVSGHTVTMTCRKADRLKAGDKVKVKTVVKRALEGC</sequence>
<organism evidence="1">
    <name type="scientific">hydrothermal vent metagenome</name>
    <dbReference type="NCBI Taxonomy" id="652676"/>
    <lineage>
        <taxon>unclassified sequences</taxon>
        <taxon>metagenomes</taxon>
        <taxon>ecological metagenomes</taxon>
    </lineage>
</organism>
<reference evidence="1" key="1">
    <citation type="submission" date="2018-06" db="EMBL/GenBank/DDBJ databases">
        <authorList>
            <person name="Zhirakovskaya E."/>
        </authorList>
    </citation>
    <scope>NUCLEOTIDE SEQUENCE</scope>
</reference>
<dbReference type="AlphaFoldDB" id="A0A3B0VPT8"/>
<dbReference type="EMBL" id="UOEY01000102">
    <property type="protein sequence ID" value="VAW40397.1"/>
    <property type="molecule type" value="Genomic_DNA"/>
</dbReference>
<protein>
    <submittedName>
        <fullName evidence="1">Uncharacterized protein</fullName>
    </submittedName>
</protein>
<gene>
    <name evidence="1" type="ORF">MNBD_DELTA04-1507</name>
</gene>
<proteinExistence type="predicted"/>
<accession>A0A3B0VPT8</accession>
<name>A0A3B0VPT8_9ZZZZ</name>
<evidence type="ECO:0000313" key="1">
    <source>
        <dbReference type="EMBL" id="VAW40397.1"/>
    </source>
</evidence>
<dbReference type="NCBIfam" id="NF040942">
    <property type="entry name" value="hypo_ExtJ"/>
    <property type="match status" value="1"/>
</dbReference>